<dbReference type="PANTHER" id="PTHR39959">
    <property type="entry name" value="RE44287P-RELATED"/>
    <property type="match status" value="1"/>
</dbReference>
<dbReference type="PANTHER" id="PTHR39959:SF2">
    <property type="entry name" value="RE44287P"/>
    <property type="match status" value="1"/>
</dbReference>
<evidence type="ECO:0000256" key="1">
    <source>
        <dbReference type="SAM" id="Phobius"/>
    </source>
</evidence>
<organism evidence="3 4">
    <name type="scientific">Nicrophorus vespilloides</name>
    <name type="common">Boreal carrion beetle</name>
    <dbReference type="NCBI Taxonomy" id="110193"/>
    <lineage>
        <taxon>Eukaryota</taxon>
        <taxon>Metazoa</taxon>
        <taxon>Ecdysozoa</taxon>
        <taxon>Arthropoda</taxon>
        <taxon>Hexapoda</taxon>
        <taxon>Insecta</taxon>
        <taxon>Pterygota</taxon>
        <taxon>Neoptera</taxon>
        <taxon>Endopterygota</taxon>
        <taxon>Coleoptera</taxon>
        <taxon>Polyphaga</taxon>
        <taxon>Staphyliniformia</taxon>
        <taxon>Silphidae</taxon>
        <taxon>Nicrophorinae</taxon>
        <taxon>Nicrophorus</taxon>
    </lineage>
</organism>
<keyword evidence="3" id="KW-1185">Reference proteome</keyword>
<keyword evidence="2" id="KW-0732">Signal</keyword>
<reference evidence="4" key="1">
    <citation type="submission" date="2025-08" db="UniProtKB">
        <authorList>
            <consortium name="RefSeq"/>
        </authorList>
    </citation>
    <scope>IDENTIFICATION</scope>
    <source>
        <tissue evidence="4">Whole Larva</tissue>
    </source>
</reference>
<evidence type="ECO:0000313" key="4">
    <source>
        <dbReference type="RefSeq" id="XP_017769672.1"/>
    </source>
</evidence>
<accession>A0ABM1M522</accession>
<name>A0ABM1M522_NICVS</name>
<dbReference type="RefSeq" id="XP_017769672.1">
    <property type="nucleotide sequence ID" value="XM_017914183.1"/>
</dbReference>
<dbReference type="GeneID" id="108557596"/>
<feature type="chain" id="PRO_5046962641" evidence="2">
    <location>
        <begin position="17"/>
        <end position="419"/>
    </location>
</feature>
<feature type="signal peptide" evidence="2">
    <location>
        <begin position="1"/>
        <end position="16"/>
    </location>
</feature>
<keyword evidence="1" id="KW-0472">Membrane</keyword>
<gene>
    <name evidence="4" type="primary">LOC108557596</name>
</gene>
<protein>
    <submittedName>
        <fullName evidence="4">Uncharacterized protein LOC108557596</fullName>
    </submittedName>
</protein>
<evidence type="ECO:0000256" key="2">
    <source>
        <dbReference type="SAM" id="SignalP"/>
    </source>
</evidence>
<dbReference type="Proteomes" id="UP000695000">
    <property type="component" value="Unplaced"/>
</dbReference>
<keyword evidence="1" id="KW-0812">Transmembrane</keyword>
<sequence>MFALLFVLQSTVSGYSYEPFVLPEIIVNKANEYNYPIPSPPILFDEPFTTTTTTENPGYLPPPSYLPPSTSYGVPESKSFRVLNMSCLDSGNDRFFRSSLRFGEGNVPIPENGNQDCVLSSGGGIYQVNLSGQRMTKCGVSYCSDRNLCMQLRMPTVRGIKLPEDAVINLQCKPQNSVASQIKHLQFRPINLQGRSLRTVAAGGSQRNLESQVALYRKAPHTNEYTQIVTPGSSVTLGEDLLLRASVRDGDGWKYSRMGTVIVHGRQSSPDSITLVDNSGCRAHNMRAVCPEQPKQVDSLVTTMPLRAFMFQGAQQGDEMRLSVRVHACLQLEDCIQARHCEEKVDARTRSRREAVTNITDGESYLDFRVVLPDSKSIQSNGEDSVLLVTVLFFVVFAAVLIIAALLIALLKSNNYFYC</sequence>
<feature type="transmembrane region" description="Helical" evidence="1">
    <location>
        <begin position="386"/>
        <end position="411"/>
    </location>
</feature>
<keyword evidence="1" id="KW-1133">Transmembrane helix</keyword>
<evidence type="ECO:0000313" key="3">
    <source>
        <dbReference type="Proteomes" id="UP000695000"/>
    </source>
</evidence>
<proteinExistence type="predicted"/>